<dbReference type="GO" id="GO:0000716">
    <property type="term" value="P:transcription-coupled nucleotide-excision repair, DNA damage recognition"/>
    <property type="evidence" value="ECO:0007669"/>
    <property type="project" value="UniProtKB-UniRule"/>
</dbReference>
<dbReference type="InterPro" id="IPR048635">
    <property type="entry name" value="MFD_D3"/>
</dbReference>
<dbReference type="Pfam" id="PF21132">
    <property type="entry name" value="MFD_D3"/>
    <property type="match status" value="1"/>
</dbReference>
<keyword evidence="2 9" id="KW-0547">Nucleotide-binding</keyword>
<evidence type="ECO:0000256" key="2">
    <source>
        <dbReference type="ARBA" id="ARBA00022741"/>
    </source>
</evidence>
<evidence type="ECO:0000313" key="12">
    <source>
        <dbReference type="EMBL" id="MBB5220910.1"/>
    </source>
</evidence>
<dbReference type="PANTHER" id="PTHR47964">
    <property type="entry name" value="ATP-DEPENDENT DNA HELICASE HOMOLOG RECG, CHLOROPLASTIC"/>
    <property type="match status" value="1"/>
</dbReference>
<dbReference type="Pfam" id="PF00271">
    <property type="entry name" value="Helicase_C"/>
    <property type="match status" value="1"/>
</dbReference>
<dbReference type="SUPFAM" id="SSF141259">
    <property type="entry name" value="CarD-like"/>
    <property type="match status" value="1"/>
</dbReference>
<dbReference type="InterPro" id="IPR014001">
    <property type="entry name" value="Helicase_ATP-bd"/>
</dbReference>
<feature type="domain" description="Helicase C-terminal" evidence="11">
    <location>
        <begin position="800"/>
        <end position="954"/>
    </location>
</feature>
<dbReference type="GO" id="GO:0003678">
    <property type="term" value="F:DNA helicase activity"/>
    <property type="evidence" value="ECO:0007669"/>
    <property type="project" value="TreeGrafter"/>
</dbReference>
<dbReference type="Pfam" id="PF00270">
    <property type="entry name" value="DEAD"/>
    <property type="match status" value="1"/>
</dbReference>
<evidence type="ECO:0000256" key="9">
    <source>
        <dbReference type="HAMAP-Rule" id="MF_00969"/>
    </source>
</evidence>
<dbReference type="HAMAP" id="MF_00969">
    <property type="entry name" value="TRCF"/>
    <property type="match status" value="1"/>
</dbReference>
<dbReference type="PANTHER" id="PTHR47964:SF1">
    <property type="entry name" value="ATP-DEPENDENT DNA HELICASE HOMOLOG RECG, CHLOROPLASTIC"/>
    <property type="match status" value="1"/>
</dbReference>
<dbReference type="EMBL" id="JACHFM010000001">
    <property type="protein sequence ID" value="MBB5220910.1"/>
    <property type="molecule type" value="Genomic_DNA"/>
</dbReference>
<dbReference type="NCBIfam" id="TIGR00580">
    <property type="entry name" value="mfd"/>
    <property type="match status" value="1"/>
</dbReference>
<dbReference type="GO" id="GO:0016787">
    <property type="term" value="F:hydrolase activity"/>
    <property type="evidence" value="ECO:0007669"/>
    <property type="project" value="UniProtKB-KW"/>
</dbReference>
<evidence type="ECO:0000259" key="10">
    <source>
        <dbReference type="PROSITE" id="PS51192"/>
    </source>
</evidence>
<dbReference type="InterPro" id="IPR041471">
    <property type="entry name" value="UvrB_inter"/>
</dbReference>
<comment type="function">
    <text evidence="9">Couples transcription and DNA repair by recognizing RNA polymerase (RNAP) stalled at DNA lesions. Mediates ATP-dependent release of RNAP and its truncated transcript from the DNA, and recruitment of nucleotide excision repair machinery to the damaged site.</text>
</comment>
<dbReference type="Gene3D" id="2.40.10.170">
    <property type="match status" value="1"/>
</dbReference>
<comment type="subcellular location">
    <subcellularLocation>
        <location evidence="9">Cytoplasm</location>
    </subcellularLocation>
</comment>
<dbReference type="RefSeq" id="WP_184147332.1">
    <property type="nucleotide sequence ID" value="NZ_JACHFM010000001.1"/>
</dbReference>
<dbReference type="InterPro" id="IPR037235">
    <property type="entry name" value="TRCF-like_C_D7"/>
</dbReference>
<dbReference type="SMART" id="SM00982">
    <property type="entry name" value="TRCF"/>
    <property type="match status" value="1"/>
</dbReference>
<keyword evidence="7 9" id="KW-0238">DNA-binding</keyword>
<dbReference type="Pfam" id="PF02559">
    <property type="entry name" value="CarD_TRCF_RID"/>
    <property type="match status" value="1"/>
</dbReference>
<dbReference type="SUPFAM" id="SSF143517">
    <property type="entry name" value="TRCF domain-like"/>
    <property type="match status" value="1"/>
</dbReference>
<dbReference type="GO" id="GO:0003684">
    <property type="term" value="F:damaged DNA binding"/>
    <property type="evidence" value="ECO:0007669"/>
    <property type="project" value="InterPro"/>
</dbReference>
<comment type="similarity">
    <text evidence="9">In the C-terminal section; belongs to the helicase family. RecG subfamily.</text>
</comment>
<dbReference type="SUPFAM" id="SSF52540">
    <property type="entry name" value="P-loop containing nucleoside triphosphate hydrolases"/>
    <property type="match status" value="4"/>
</dbReference>
<dbReference type="EC" id="3.6.4.-" evidence="9"/>
<feature type="domain" description="Helicase ATP-binding" evidence="10">
    <location>
        <begin position="618"/>
        <end position="779"/>
    </location>
</feature>
<dbReference type="GO" id="GO:0006355">
    <property type="term" value="P:regulation of DNA-templated transcription"/>
    <property type="evidence" value="ECO:0007669"/>
    <property type="project" value="UniProtKB-UniRule"/>
</dbReference>
<evidence type="ECO:0000256" key="3">
    <source>
        <dbReference type="ARBA" id="ARBA00022763"/>
    </source>
</evidence>
<dbReference type="InterPro" id="IPR047112">
    <property type="entry name" value="RecG/Mfd"/>
</dbReference>
<dbReference type="Gene3D" id="3.30.2060.10">
    <property type="entry name" value="Penicillin-binding protein 1b domain"/>
    <property type="match status" value="1"/>
</dbReference>
<reference evidence="12 13" key="1">
    <citation type="submission" date="2020-08" db="EMBL/GenBank/DDBJ databases">
        <title>Genomic Encyclopedia of Type Strains, Phase IV (KMG-IV): sequencing the most valuable type-strain genomes for metagenomic binning, comparative biology and taxonomic classification.</title>
        <authorList>
            <person name="Goeker M."/>
        </authorList>
    </citation>
    <scope>NUCLEOTIDE SEQUENCE [LARGE SCALE GENOMIC DNA]</scope>
    <source>
        <strain evidence="12 13">DSM 101730</strain>
    </source>
</reference>
<name>A0A840SJH4_9RHOB</name>
<dbReference type="Pfam" id="PF03461">
    <property type="entry name" value="TRCF"/>
    <property type="match status" value="1"/>
</dbReference>
<dbReference type="Pfam" id="PF17757">
    <property type="entry name" value="UvrB_inter"/>
    <property type="match status" value="1"/>
</dbReference>
<keyword evidence="13" id="KW-1185">Reference proteome</keyword>
<sequence>MTELRPLRPGRLLVGGCPEGFDARYLAEVVARADGPVIHVARDDTRLASLRAALRFFAPELPVLAFPAWDCLPYDRISPNPEIAARRMATLAALARGFSRPSAILTTVNAATQRVPARDVLATSSFVAEVGGRVDEAGLRAYLVRMGYSQTPTVSEPGEFAVRGGLIDIFPPGARQPVRLDLFGDVLESARRFDPETQRTSETVRRVELAPVSEVILDEDGIQRFRTRYRTMFGAAGNDDPLYEAVSAGRKHQGMEHWLPFFHERLETIFDYLPGAPVLLDDQTAAARAARWAALGEQYQARAAALSAKSRLGTVYKPVPPGELYLDEAAFEAAVAKRPLHQIAALPQPLGPGVIDAGGRIGRDFAPERQQERVSLFGALADHVKTRRRSGDVVIASYSRGARERLMGLLRDNGVTDAREITRASDLKADNGLALAVWPLEHGFEAPGLTVIAEQDVLGDRLIRAPRRRRKAENFLTEAAGLTTGDLVVHVEHGIGRYKGLETVTALGAPHECLLLEYVGGDKLYLPVENIELLSRYGHEEGLLDKLGGGAWQAKKAKLKQRIRDMADRLIRIAAERAIRKGMVMEPSDHQDWESFCARFPYAETDDQLSAIEDVLGDLASGRPMDRLVCGDVGFGKTEVALRAAYVAAMSGGQVAVIAPTTLLARQHYKNFAERFRGLPIRVRQLSRFVSAKDAAETRAGLADGTVEIVVGTHAVLAKAVKFKELGLLIIDEEQHFGVSHKERLKALRSDVHVLTLTATPIPRTLQLALSGVRELSLIATPPVDRLAIRTYVSEFDPLTVREALLREHYRGGQSFYVVPRIADLDAVAEFLREQVPEVKFQIAHGQMAATELDERMNAFYDGAFDVLLSTTIVESGLDIPAANTLIVERADMFGLAQLYQIRGRVGRSKLRAYAFFMTEPRKKLTPQAEKRLRVLGSLDSLGAGFTLASQDLDIRGAGNLLGEEQSGQVREVGFELYQEMLEEAISRLKSGDIELSDEGEWSPQINLGVPVLIPEPYVPDLDVRLGLYRRLSSLQRKVELEGFAAELIDRFGPIPSEVETLMLIVRIKALCKRAGIAKLDGGPKGATVVFHNDKYASPAGLVQFLNDQRGAARIKDNRIVIRKDWPDDKARLVGAFGIARDLAALAEKKTAA</sequence>
<dbReference type="InterPro" id="IPR011545">
    <property type="entry name" value="DEAD/DEAH_box_helicase_dom"/>
</dbReference>
<dbReference type="Gene3D" id="3.90.1150.50">
    <property type="entry name" value="Transcription-repair-coupling factor, D7 domain"/>
    <property type="match status" value="1"/>
</dbReference>
<dbReference type="SMART" id="SM01058">
    <property type="entry name" value="CarD_TRCF"/>
    <property type="match status" value="1"/>
</dbReference>
<dbReference type="InterPro" id="IPR004576">
    <property type="entry name" value="Mfd"/>
</dbReference>
<dbReference type="InterPro" id="IPR027417">
    <property type="entry name" value="P-loop_NTPase"/>
</dbReference>
<evidence type="ECO:0000256" key="1">
    <source>
        <dbReference type="ARBA" id="ARBA00022490"/>
    </source>
</evidence>
<keyword evidence="6 9" id="KW-0067">ATP-binding</keyword>
<evidence type="ECO:0000256" key="6">
    <source>
        <dbReference type="ARBA" id="ARBA00022840"/>
    </source>
</evidence>
<keyword evidence="5 12" id="KW-0347">Helicase</keyword>
<organism evidence="12 13">
    <name type="scientific">Amaricoccus macauensis</name>
    <dbReference type="NCBI Taxonomy" id="57001"/>
    <lineage>
        <taxon>Bacteria</taxon>
        <taxon>Pseudomonadati</taxon>
        <taxon>Pseudomonadota</taxon>
        <taxon>Alphaproteobacteria</taxon>
        <taxon>Rhodobacterales</taxon>
        <taxon>Paracoccaceae</taxon>
        <taxon>Amaricoccus</taxon>
    </lineage>
</organism>
<dbReference type="GO" id="GO:0005524">
    <property type="term" value="F:ATP binding"/>
    <property type="evidence" value="ECO:0007669"/>
    <property type="project" value="UniProtKB-UniRule"/>
</dbReference>
<dbReference type="InterPro" id="IPR003711">
    <property type="entry name" value="CarD-like/TRCF_RID"/>
</dbReference>
<dbReference type="InterPro" id="IPR001650">
    <property type="entry name" value="Helicase_C-like"/>
</dbReference>
<evidence type="ECO:0000256" key="5">
    <source>
        <dbReference type="ARBA" id="ARBA00022806"/>
    </source>
</evidence>
<keyword evidence="1 9" id="KW-0963">Cytoplasm</keyword>
<evidence type="ECO:0000259" key="11">
    <source>
        <dbReference type="PROSITE" id="PS51194"/>
    </source>
</evidence>
<dbReference type="Gene3D" id="3.40.50.300">
    <property type="entry name" value="P-loop containing nucleotide triphosphate hydrolases"/>
    <property type="match status" value="2"/>
</dbReference>
<protein>
    <recommendedName>
        <fullName evidence="9">Transcription-repair-coupling factor</fullName>
        <shortName evidence="9">TRCF</shortName>
        <ecNumber evidence="9">3.6.4.-</ecNumber>
    </recommendedName>
</protein>
<dbReference type="InterPro" id="IPR005118">
    <property type="entry name" value="TRCF_C"/>
</dbReference>
<gene>
    <name evidence="9" type="primary">mfd</name>
    <name evidence="12" type="ORF">HNP73_000831</name>
</gene>
<proteinExistence type="inferred from homology"/>
<comment type="similarity">
    <text evidence="9">In the N-terminal section; belongs to the UvrB family.</text>
</comment>
<evidence type="ECO:0000256" key="7">
    <source>
        <dbReference type="ARBA" id="ARBA00023125"/>
    </source>
</evidence>
<dbReference type="GO" id="GO:0005737">
    <property type="term" value="C:cytoplasm"/>
    <property type="evidence" value="ECO:0007669"/>
    <property type="project" value="UniProtKB-SubCell"/>
</dbReference>
<accession>A0A840SJH4</accession>
<dbReference type="Gene3D" id="3.40.50.11180">
    <property type="match status" value="1"/>
</dbReference>
<dbReference type="Proteomes" id="UP000549457">
    <property type="component" value="Unassembled WGS sequence"/>
</dbReference>
<dbReference type="PROSITE" id="PS51192">
    <property type="entry name" value="HELICASE_ATP_BIND_1"/>
    <property type="match status" value="1"/>
</dbReference>
<evidence type="ECO:0000256" key="4">
    <source>
        <dbReference type="ARBA" id="ARBA00022801"/>
    </source>
</evidence>
<keyword evidence="8 9" id="KW-0234">DNA repair</keyword>
<dbReference type="CDD" id="cd17991">
    <property type="entry name" value="DEXHc_TRCF"/>
    <property type="match status" value="1"/>
</dbReference>
<dbReference type="InterPro" id="IPR036101">
    <property type="entry name" value="CarD-like/TRCF_RID_sf"/>
</dbReference>
<evidence type="ECO:0000256" key="8">
    <source>
        <dbReference type="ARBA" id="ARBA00023204"/>
    </source>
</evidence>
<comment type="caution">
    <text evidence="12">The sequence shown here is derived from an EMBL/GenBank/DDBJ whole genome shotgun (WGS) entry which is preliminary data.</text>
</comment>
<keyword evidence="4 9" id="KW-0378">Hydrolase</keyword>
<evidence type="ECO:0000313" key="13">
    <source>
        <dbReference type="Proteomes" id="UP000549457"/>
    </source>
</evidence>
<dbReference type="PROSITE" id="PS51194">
    <property type="entry name" value="HELICASE_CTER"/>
    <property type="match status" value="1"/>
</dbReference>
<dbReference type="SMART" id="SM00487">
    <property type="entry name" value="DEXDc"/>
    <property type="match status" value="1"/>
</dbReference>
<dbReference type="SMART" id="SM00490">
    <property type="entry name" value="HELICc"/>
    <property type="match status" value="1"/>
</dbReference>
<dbReference type="Gene3D" id="3.40.50.11140">
    <property type="match status" value="1"/>
</dbReference>
<dbReference type="AlphaFoldDB" id="A0A840SJH4"/>
<keyword evidence="3 9" id="KW-0227">DNA damage</keyword>